<proteinExistence type="predicted"/>
<accession>A0ABQ8ITJ0</accession>
<reference evidence="1 2" key="2">
    <citation type="journal article" date="2022" name="Mol. Biol. Evol.">
        <title>Comparative Genomics Reveals Insights into the Divergent Evolution of Astigmatic Mites and Household Pest Adaptations.</title>
        <authorList>
            <person name="Xiong Q."/>
            <person name="Wan A.T."/>
            <person name="Liu X."/>
            <person name="Fung C.S."/>
            <person name="Xiao X."/>
            <person name="Malainual N."/>
            <person name="Hou J."/>
            <person name="Wang L."/>
            <person name="Wang M."/>
            <person name="Yang K.Y."/>
            <person name="Cui Y."/>
            <person name="Leung E.L."/>
            <person name="Nong W."/>
            <person name="Shin S.K."/>
            <person name="Au S.W."/>
            <person name="Jeong K.Y."/>
            <person name="Chew F.T."/>
            <person name="Hui J.H."/>
            <person name="Leung T.F."/>
            <person name="Tungtrongchitr A."/>
            <person name="Zhong N."/>
            <person name="Liu Z."/>
            <person name="Tsui S.K."/>
        </authorList>
    </citation>
    <scope>NUCLEOTIDE SEQUENCE [LARGE SCALE GENOMIC DNA]</scope>
    <source>
        <strain evidence="1">Derp</strain>
    </source>
</reference>
<protein>
    <submittedName>
        <fullName evidence="1">Uncharacterized protein</fullName>
    </submittedName>
</protein>
<evidence type="ECO:0000313" key="1">
    <source>
        <dbReference type="EMBL" id="KAH9413633.1"/>
    </source>
</evidence>
<gene>
    <name evidence="1" type="ORF">DERP_009334</name>
</gene>
<comment type="caution">
    <text evidence="1">The sequence shown here is derived from an EMBL/GenBank/DDBJ whole genome shotgun (WGS) entry which is preliminary data.</text>
</comment>
<evidence type="ECO:0000313" key="2">
    <source>
        <dbReference type="Proteomes" id="UP000887458"/>
    </source>
</evidence>
<sequence length="122" mass="14273">MNKKRRDSPIPANQIRVSIRIVVQDSLLLKRRKKERSSTIERISLHNDGNDFDIGHPTIYLFFRELDEVDIGGGRDNTNVHSGIFNPFITILVMINWTLEFFFTDLVWFGCHISRGNMRIQI</sequence>
<keyword evidence="2" id="KW-1185">Reference proteome</keyword>
<organism evidence="1 2">
    <name type="scientific">Dermatophagoides pteronyssinus</name>
    <name type="common">European house dust mite</name>
    <dbReference type="NCBI Taxonomy" id="6956"/>
    <lineage>
        <taxon>Eukaryota</taxon>
        <taxon>Metazoa</taxon>
        <taxon>Ecdysozoa</taxon>
        <taxon>Arthropoda</taxon>
        <taxon>Chelicerata</taxon>
        <taxon>Arachnida</taxon>
        <taxon>Acari</taxon>
        <taxon>Acariformes</taxon>
        <taxon>Sarcoptiformes</taxon>
        <taxon>Astigmata</taxon>
        <taxon>Psoroptidia</taxon>
        <taxon>Analgoidea</taxon>
        <taxon>Pyroglyphidae</taxon>
        <taxon>Dermatophagoidinae</taxon>
        <taxon>Dermatophagoides</taxon>
    </lineage>
</organism>
<name>A0ABQ8ITJ0_DERPT</name>
<dbReference type="Proteomes" id="UP000887458">
    <property type="component" value="Unassembled WGS sequence"/>
</dbReference>
<reference evidence="1 2" key="1">
    <citation type="journal article" date="2018" name="J. Allergy Clin. Immunol.">
        <title>High-quality assembly of Dermatophagoides pteronyssinus genome and transcriptome reveals a wide range of novel allergens.</title>
        <authorList>
            <person name="Liu X.Y."/>
            <person name="Yang K.Y."/>
            <person name="Wang M.Q."/>
            <person name="Kwok J.S."/>
            <person name="Zeng X."/>
            <person name="Yang Z."/>
            <person name="Xiao X.J."/>
            <person name="Lau C.P."/>
            <person name="Li Y."/>
            <person name="Huang Z.M."/>
            <person name="Ba J.G."/>
            <person name="Yim A.K."/>
            <person name="Ouyang C.Y."/>
            <person name="Ngai S.M."/>
            <person name="Chan T.F."/>
            <person name="Leung E.L."/>
            <person name="Liu L."/>
            <person name="Liu Z.G."/>
            <person name="Tsui S.K."/>
        </authorList>
    </citation>
    <scope>NUCLEOTIDE SEQUENCE [LARGE SCALE GENOMIC DNA]</scope>
    <source>
        <strain evidence="1">Derp</strain>
    </source>
</reference>
<dbReference type="EMBL" id="NJHN03000120">
    <property type="protein sequence ID" value="KAH9413633.1"/>
    <property type="molecule type" value="Genomic_DNA"/>
</dbReference>